<keyword evidence="6" id="KW-0732">Signal</keyword>
<dbReference type="Proteomes" id="UP001595420">
    <property type="component" value="Unassembled WGS sequence"/>
</dbReference>
<feature type="domain" description="Cytochrome c" evidence="7">
    <location>
        <begin position="187"/>
        <end position="275"/>
    </location>
</feature>
<keyword evidence="3" id="KW-0249">Electron transport</keyword>
<evidence type="ECO:0000256" key="2">
    <source>
        <dbReference type="ARBA" id="ARBA00022723"/>
    </source>
</evidence>
<gene>
    <name evidence="8" type="ORF">ACFOD3_13870</name>
</gene>
<feature type="signal peptide" evidence="6">
    <location>
        <begin position="1"/>
        <end position="26"/>
    </location>
</feature>
<evidence type="ECO:0000256" key="4">
    <source>
        <dbReference type="ARBA" id="ARBA00023004"/>
    </source>
</evidence>
<accession>A0ABV7BTF1</accession>
<evidence type="ECO:0000313" key="8">
    <source>
        <dbReference type="EMBL" id="MFC3000986.1"/>
    </source>
</evidence>
<proteinExistence type="predicted"/>
<keyword evidence="1" id="KW-0813">Transport</keyword>
<keyword evidence="4 5" id="KW-0408">Iron</keyword>
<evidence type="ECO:0000313" key="9">
    <source>
        <dbReference type="Proteomes" id="UP001595420"/>
    </source>
</evidence>
<organism evidence="8 9">
    <name type="scientific">Falsiroseomonas tokyonensis</name>
    <dbReference type="NCBI Taxonomy" id="430521"/>
    <lineage>
        <taxon>Bacteria</taxon>
        <taxon>Pseudomonadati</taxon>
        <taxon>Pseudomonadota</taxon>
        <taxon>Alphaproteobacteria</taxon>
        <taxon>Acetobacterales</taxon>
        <taxon>Roseomonadaceae</taxon>
        <taxon>Falsiroseomonas</taxon>
    </lineage>
</organism>
<evidence type="ECO:0000256" key="3">
    <source>
        <dbReference type="ARBA" id="ARBA00022982"/>
    </source>
</evidence>
<keyword evidence="9" id="KW-1185">Reference proteome</keyword>
<dbReference type="PANTHER" id="PTHR37823:SF1">
    <property type="entry name" value="CYTOCHROME C-553-LIKE"/>
    <property type="match status" value="1"/>
</dbReference>
<keyword evidence="5" id="KW-0349">Heme</keyword>
<sequence length="281" mass="30291">MFANHAWRGLLPAACLLLGLASAATAANLTLDDGTRRVELDTAALLARPDRAEVAIERDNAYRGPMRYQAVPLSALLQDFPATDPEATLEAAATDGFAAQIPLATARATGPGAARAWLAIEPPEAAWPSLPGKPVSAGPFYIVWERPALSGVSPEYWAYQVAALRYVASPARRWPQMVVDAALPADHPARLGQGVYTAVCLSCHRINGAGSADMGPDLNRPMSPVEYFQPQALRRYIRNPSSVRTWPDQKMPGFSVEQISEAQLDGLIAYLEHMAARRPAP</sequence>
<reference evidence="9" key="1">
    <citation type="journal article" date="2019" name="Int. J. Syst. Evol. Microbiol.">
        <title>The Global Catalogue of Microorganisms (GCM) 10K type strain sequencing project: providing services to taxonomists for standard genome sequencing and annotation.</title>
        <authorList>
            <consortium name="The Broad Institute Genomics Platform"/>
            <consortium name="The Broad Institute Genome Sequencing Center for Infectious Disease"/>
            <person name="Wu L."/>
            <person name="Ma J."/>
        </authorList>
    </citation>
    <scope>NUCLEOTIDE SEQUENCE [LARGE SCALE GENOMIC DNA]</scope>
    <source>
        <strain evidence="9">CGMCC 1.16855</strain>
    </source>
</reference>
<evidence type="ECO:0000256" key="5">
    <source>
        <dbReference type="PROSITE-ProRule" id="PRU00433"/>
    </source>
</evidence>
<dbReference type="InterPro" id="IPR051811">
    <property type="entry name" value="Cytochrome_c550/c551-like"/>
</dbReference>
<comment type="caution">
    <text evidence="8">The sequence shown here is derived from an EMBL/GenBank/DDBJ whole genome shotgun (WGS) entry which is preliminary data.</text>
</comment>
<dbReference type="PANTHER" id="PTHR37823">
    <property type="entry name" value="CYTOCHROME C-553-LIKE"/>
    <property type="match status" value="1"/>
</dbReference>
<evidence type="ECO:0000256" key="1">
    <source>
        <dbReference type="ARBA" id="ARBA00022448"/>
    </source>
</evidence>
<dbReference type="RefSeq" id="WP_216837087.1">
    <property type="nucleotide sequence ID" value="NZ_JAFNJS010000004.1"/>
</dbReference>
<keyword evidence="2 5" id="KW-0479">Metal-binding</keyword>
<dbReference type="Pfam" id="PF00034">
    <property type="entry name" value="Cytochrom_C"/>
    <property type="match status" value="1"/>
</dbReference>
<feature type="chain" id="PRO_5045298110" evidence="6">
    <location>
        <begin position="27"/>
        <end position="281"/>
    </location>
</feature>
<evidence type="ECO:0000259" key="7">
    <source>
        <dbReference type="PROSITE" id="PS51007"/>
    </source>
</evidence>
<evidence type="ECO:0000256" key="6">
    <source>
        <dbReference type="SAM" id="SignalP"/>
    </source>
</evidence>
<dbReference type="EMBL" id="JBHRSB010000004">
    <property type="protein sequence ID" value="MFC3000986.1"/>
    <property type="molecule type" value="Genomic_DNA"/>
</dbReference>
<name>A0ABV7BTF1_9PROT</name>
<dbReference type="InterPro" id="IPR009056">
    <property type="entry name" value="Cyt_c-like_dom"/>
</dbReference>
<dbReference type="PROSITE" id="PS51007">
    <property type="entry name" value="CYTC"/>
    <property type="match status" value="1"/>
</dbReference>
<protein>
    <submittedName>
        <fullName evidence="8">C-type cytochrome</fullName>
    </submittedName>
</protein>